<accession>A0ABS9SHY1</accession>
<reference evidence="2 3" key="1">
    <citation type="submission" date="2022-02" db="EMBL/GenBank/DDBJ databases">
        <authorList>
            <person name="Min J."/>
        </authorList>
    </citation>
    <scope>NUCLEOTIDE SEQUENCE [LARGE SCALE GENOMIC DNA]</scope>
    <source>
        <strain evidence="2 3">GR10-1</strain>
    </source>
</reference>
<evidence type="ECO:0000313" key="3">
    <source>
        <dbReference type="Proteomes" id="UP001202248"/>
    </source>
</evidence>
<sequence>MKSHLKILTVLAIIFSSILPSCSKDKDENKTETIVGNWTFKDVAAKDIQTNKASNDAKFTNYLLTTLRNENEGYTYSFSADGVLQTQIGSSSANVNYTFTNNILTLDDDGVKTELKARLENGLLILKLDEKDNYQNIELDKLLEMGITDIDFEVNKAVVTLHLERKK</sequence>
<feature type="chain" id="PRO_5046073529" description="Lipocalin-like domain-containing protein" evidence="1">
    <location>
        <begin position="24"/>
        <end position="167"/>
    </location>
</feature>
<dbReference type="Proteomes" id="UP001202248">
    <property type="component" value="Unassembled WGS sequence"/>
</dbReference>
<comment type="caution">
    <text evidence="2">The sequence shown here is derived from an EMBL/GenBank/DDBJ whole genome shotgun (WGS) entry which is preliminary data.</text>
</comment>
<keyword evidence="1" id="KW-0732">Signal</keyword>
<dbReference type="EMBL" id="JAKWBL010000001">
    <property type="protein sequence ID" value="MCH5597982.1"/>
    <property type="molecule type" value="Genomic_DNA"/>
</dbReference>
<keyword evidence="3" id="KW-1185">Reference proteome</keyword>
<evidence type="ECO:0000313" key="2">
    <source>
        <dbReference type="EMBL" id="MCH5597982.1"/>
    </source>
</evidence>
<protein>
    <recommendedName>
        <fullName evidence="4">Lipocalin-like domain-containing protein</fullName>
    </recommendedName>
</protein>
<organism evidence="2 3">
    <name type="scientific">Niabella ginsengisoli</name>
    <dbReference type="NCBI Taxonomy" id="522298"/>
    <lineage>
        <taxon>Bacteria</taxon>
        <taxon>Pseudomonadati</taxon>
        <taxon>Bacteroidota</taxon>
        <taxon>Chitinophagia</taxon>
        <taxon>Chitinophagales</taxon>
        <taxon>Chitinophagaceae</taxon>
        <taxon>Niabella</taxon>
    </lineage>
</organism>
<proteinExistence type="predicted"/>
<dbReference type="RefSeq" id="WP_240827331.1">
    <property type="nucleotide sequence ID" value="NZ_JAKWBL010000001.1"/>
</dbReference>
<gene>
    <name evidence="2" type="ORF">MKP09_08720</name>
</gene>
<name>A0ABS9SHY1_9BACT</name>
<feature type="signal peptide" evidence="1">
    <location>
        <begin position="1"/>
        <end position="23"/>
    </location>
</feature>
<evidence type="ECO:0000256" key="1">
    <source>
        <dbReference type="SAM" id="SignalP"/>
    </source>
</evidence>
<evidence type="ECO:0008006" key="4">
    <source>
        <dbReference type="Google" id="ProtNLM"/>
    </source>
</evidence>